<accession>A0A6G8KYV0</accession>
<name>A0A6G8KYV0_9MICO</name>
<feature type="domain" description="Fido" evidence="3">
    <location>
        <begin position="67"/>
        <end position="203"/>
    </location>
</feature>
<dbReference type="PANTHER" id="PTHR13504:SF39">
    <property type="entry name" value="CELL FILAMENTATION PROTEIN"/>
    <property type="match status" value="1"/>
</dbReference>
<evidence type="ECO:0000259" key="3">
    <source>
        <dbReference type="PROSITE" id="PS51459"/>
    </source>
</evidence>
<dbReference type="Pfam" id="PF02661">
    <property type="entry name" value="Fic"/>
    <property type="match status" value="1"/>
</dbReference>
<evidence type="ECO:0000313" key="4">
    <source>
        <dbReference type="EMBL" id="QIN29803.1"/>
    </source>
</evidence>
<dbReference type="Gene3D" id="1.10.3290.10">
    <property type="entry name" value="Fido-like domain"/>
    <property type="match status" value="1"/>
</dbReference>
<protein>
    <submittedName>
        <fullName evidence="4">Cell filamentation protein Fic</fullName>
    </submittedName>
</protein>
<evidence type="ECO:0000256" key="1">
    <source>
        <dbReference type="PIRSR" id="PIRSR640198-1"/>
    </source>
</evidence>
<dbReference type="SUPFAM" id="SSF140931">
    <property type="entry name" value="Fic-like"/>
    <property type="match status" value="1"/>
</dbReference>
<keyword evidence="2" id="KW-0547">Nucleotide-binding</keyword>
<reference evidence="4 5" key="1">
    <citation type="submission" date="2019-02" db="EMBL/GenBank/DDBJ databases">
        <title>Complete Genome Sequence and Methylome Analysis of Brevibacterium luteolum NEB1784.</title>
        <authorList>
            <person name="Fomenkov A."/>
            <person name="Roberts R.J."/>
        </authorList>
    </citation>
    <scope>NUCLEOTIDE SEQUENCE [LARGE SCALE GENOMIC DNA]</scope>
    <source>
        <strain evidence="4 5">NEB1784</strain>
    </source>
</reference>
<dbReference type="InterPro" id="IPR040198">
    <property type="entry name" value="Fido_containing"/>
</dbReference>
<dbReference type="PROSITE" id="PS51459">
    <property type="entry name" value="FIDO"/>
    <property type="match status" value="1"/>
</dbReference>
<organism evidence="4 5">
    <name type="scientific">Brevibacterium luteolum</name>
    <dbReference type="NCBI Taxonomy" id="199591"/>
    <lineage>
        <taxon>Bacteria</taxon>
        <taxon>Bacillati</taxon>
        <taxon>Actinomycetota</taxon>
        <taxon>Actinomycetes</taxon>
        <taxon>Micrococcales</taxon>
        <taxon>Brevibacteriaceae</taxon>
        <taxon>Brevibacterium</taxon>
    </lineage>
</organism>
<dbReference type="AlphaFoldDB" id="A0A6G8KYV0"/>
<feature type="binding site" evidence="2">
    <location>
        <begin position="146"/>
        <end position="153"/>
    </location>
    <ligand>
        <name>ATP</name>
        <dbReference type="ChEBI" id="CHEBI:30616"/>
    </ligand>
</feature>
<proteinExistence type="predicted"/>
<dbReference type="Proteomes" id="UP000501518">
    <property type="component" value="Chromosome"/>
</dbReference>
<dbReference type="PANTHER" id="PTHR13504">
    <property type="entry name" value="FIDO DOMAIN-CONTAINING PROTEIN DDB_G0283145"/>
    <property type="match status" value="1"/>
</dbReference>
<keyword evidence="2" id="KW-0067">ATP-binding</keyword>
<dbReference type="EMBL" id="CP035810">
    <property type="protein sequence ID" value="QIN29803.1"/>
    <property type="molecule type" value="Genomic_DNA"/>
</dbReference>
<feature type="active site" evidence="1">
    <location>
        <position position="142"/>
    </location>
</feature>
<sequence length="208" mass="24342">MVFDPGYGETPISHEEYRALLEPAREVLDEPISKAQVYDLEQAVQEAVTEELLTDVLEGKLTVDELVSDSFVRELHRRLYGDIWAWAGTFRRHELNIGVAPELISTELRSSLSTFLYRWNETEDWTAREFGLLVHAETVRIHPFTDGNGRSTRLLADLVFVAIQDRKNPQRYSWDFDKRRYIDLLRQYDLHRDPRPLATFIEVHPLSE</sequence>
<dbReference type="RefSeq" id="WP_165884183.1">
    <property type="nucleotide sequence ID" value="NZ_CP035810.1"/>
</dbReference>
<evidence type="ECO:0000256" key="2">
    <source>
        <dbReference type="PIRSR" id="PIRSR640198-2"/>
    </source>
</evidence>
<dbReference type="KEGG" id="blut:EW640_11350"/>
<dbReference type="InterPro" id="IPR036597">
    <property type="entry name" value="Fido-like_dom_sf"/>
</dbReference>
<evidence type="ECO:0000313" key="5">
    <source>
        <dbReference type="Proteomes" id="UP000501518"/>
    </source>
</evidence>
<dbReference type="InterPro" id="IPR003812">
    <property type="entry name" value="Fido"/>
</dbReference>
<dbReference type="GO" id="GO:0005524">
    <property type="term" value="F:ATP binding"/>
    <property type="evidence" value="ECO:0007669"/>
    <property type="project" value="UniProtKB-KW"/>
</dbReference>
<gene>
    <name evidence="4" type="ORF">EW640_11350</name>
</gene>